<proteinExistence type="predicted"/>
<protein>
    <submittedName>
        <fullName evidence="1">Uncharacterized protein</fullName>
    </submittedName>
</protein>
<reference evidence="1 2" key="1">
    <citation type="journal article" date="2016" name="Nat. Commun.">
        <title>Thousands of microbial genomes shed light on interconnected biogeochemical processes in an aquifer system.</title>
        <authorList>
            <person name="Anantharaman K."/>
            <person name="Brown C.T."/>
            <person name="Hug L.A."/>
            <person name="Sharon I."/>
            <person name="Castelle C.J."/>
            <person name="Probst A.J."/>
            <person name="Thomas B.C."/>
            <person name="Singh A."/>
            <person name="Wilkins M.J."/>
            <person name="Karaoz U."/>
            <person name="Brodie E.L."/>
            <person name="Williams K.H."/>
            <person name="Hubbard S.S."/>
            <person name="Banfield J.F."/>
        </authorList>
    </citation>
    <scope>NUCLEOTIDE SEQUENCE [LARGE SCALE GENOMIC DNA]</scope>
</reference>
<dbReference type="EMBL" id="MGDD01000249">
    <property type="protein sequence ID" value="OGL43915.1"/>
    <property type="molecule type" value="Genomic_DNA"/>
</dbReference>
<dbReference type="Proteomes" id="UP000179266">
    <property type="component" value="Unassembled WGS sequence"/>
</dbReference>
<evidence type="ECO:0000313" key="2">
    <source>
        <dbReference type="Proteomes" id="UP000179266"/>
    </source>
</evidence>
<evidence type="ECO:0000313" key="1">
    <source>
        <dbReference type="EMBL" id="OGL43915.1"/>
    </source>
</evidence>
<dbReference type="AlphaFoldDB" id="A0A1F7RQS3"/>
<accession>A0A1F7RQS3</accession>
<comment type="caution">
    <text evidence="1">The sequence shown here is derived from an EMBL/GenBank/DDBJ whole genome shotgun (WGS) entry which is preliminary data.</text>
</comment>
<sequence length="83" mass="9707">MQCIKLPEVCSLLNLCNPLLRLFCDSDFYSVLKHFRNVVFFRRINIESLTPDLSGDSPVLFVEVGYKNCYNFKYCAKKSLLEF</sequence>
<organism evidence="1 2">
    <name type="scientific">Candidatus Schekmanbacteria bacterium RBG_13_48_7</name>
    <dbReference type="NCBI Taxonomy" id="1817878"/>
    <lineage>
        <taxon>Bacteria</taxon>
        <taxon>Candidatus Schekmaniibacteriota</taxon>
    </lineage>
</organism>
<gene>
    <name evidence="1" type="ORF">A2161_18175</name>
</gene>
<name>A0A1F7RQS3_9BACT</name>